<reference evidence="2 3" key="1">
    <citation type="journal article" date="2019" name="Nat. Ecol. Evol.">
        <title>Megaphylogeny resolves global patterns of mushroom evolution.</title>
        <authorList>
            <person name="Varga T."/>
            <person name="Krizsan K."/>
            <person name="Foldi C."/>
            <person name="Dima B."/>
            <person name="Sanchez-Garcia M."/>
            <person name="Sanchez-Ramirez S."/>
            <person name="Szollosi G.J."/>
            <person name="Szarkandi J.G."/>
            <person name="Papp V."/>
            <person name="Albert L."/>
            <person name="Andreopoulos W."/>
            <person name="Angelini C."/>
            <person name="Antonin V."/>
            <person name="Barry K.W."/>
            <person name="Bougher N.L."/>
            <person name="Buchanan P."/>
            <person name="Buyck B."/>
            <person name="Bense V."/>
            <person name="Catcheside P."/>
            <person name="Chovatia M."/>
            <person name="Cooper J."/>
            <person name="Damon W."/>
            <person name="Desjardin D."/>
            <person name="Finy P."/>
            <person name="Geml J."/>
            <person name="Haridas S."/>
            <person name="Hughes K."/>
            <person name="Justo A."/>
            <person name="Karasinski D."/>
            <person name="Kautmanova I."/>
            <person name="Kiss B."/>
            <person name="Kocsube S."/>
            <person name="Kotiranta H."/>
            <person name="LaButti K.M."/>
            <person name="Lechner B.E."/>
            <person name="Liimatainen K."/>
            <person name="Lipzen A."/>
            <person name="Lukacs Z."/>
            <person name="Mihaltcheva S."/>
            <person name="Morgado L.N."/>
            <person name="Niskanen T."/>
            <person name="Noordeloos M.E."/>
            <person name="Ohm R.A."/>
            <person name="Ortiz-Santana B."/>
            <person name="Ovrebo C."/>
            <person name="Racz N."/>
            <person name="Riley R."/>
            <person name="Savchenko A."/>
            <person name="Shiryaev A."/>
            <person name="Soop K."/>
            <person name="Spirin V."/>
            <person name="Szebenyi C."/>
            <person name="Tomsovsky M."/>
            <person name="Tulloss R.E."/>
            <person name="Uehling J."/>
            <person name="Grigoriev I.V."/>
            <person name="Vagvolgyi C."/>
            <person name="Papp T."/>
            <person name="Martin F.M."/>
            <person name="Miettinen O."/>
            <person name="Hibbett D.S."/>
            <person name="Nagy L.G."/>
        </authorList>
    </citation>
    <scope>NUCLEOTIDE SEQUENCE [LARGE SCALE GENOMIC DNA]</scope>
    <source>
        <strain evidence="2 3">HHB13444</strain>
    </source>
</reference>
<dbReference type="PANTHER" id="PTHR42918">
    <property type="entry name" value="LYSYL-TRNA SYNTHETASE"/>
    <property type="match status" value="1"/>
</dbReference>
<organism evidence="2 3">
    <name type="scientific">Polyporus arcularius HHB13444</name>
    <dbReference type="NCBI Taxonomy" id="1314778"/>
    <lineage>
        <taxon>Eukaryota</taxon>
        <taxon>Fungi</taxon>
        <taxon>Dikarya</taxon>
        <taxon>Basidiomycota</taxon>
        <taxon>Agaricomycotina</taxon>
        <taxon>Agaricomycetes</taxon>
        <taxon>Polyporales</taxon>
        <taxon>Polyporaceae</taxon>
        <taxon>Polyporus</taxon>
    </lineage>
</organism>
<keyword evidence="3" id="KW-1185">Reference proteome</keyword>
<evidence type="ECO:0000313" key="2">
    <source>
        <dbReference type="EMBL" id="TFK78839.1"/>
    </source>
</evidence>
<dbReference type="EMBL" id="ML212300">
    <property type="protein sequence ID" value="TFK78839.1"/>
    <property type="molecule type" value="Genomic_DNA"/>
</dbReference>
<name>A0A5C3NQ42_9APHY</name>
<evidence type="ECO:0000313" key="3">
    <source>
        <dbReference type="Proteomes" id="UP000308197"/>
    </source>
</evidence>
<sequence>MVDMLEEKLGHNAGCSEPKTNARLLDKLVGEFIEPLCISPAFIVGHPQVISPLAKYHRSRPGLCLRFEEQVRQKEQGDDEAQGIDESYVDAVEHGLPPFGGWRTRC</sequence>
<dbReference type="PANTHER" id="PTHR42918:SF9">
    <property type="entry name" value="LYSINE--TRNA LIGASE"/>
    <property type="match status" value="1"/>
</dbReference>
<dbReference type="GO" id="GO:0005829">
    <property type="term" value="C:cytosol"/>
    <property type="evidence" value="ECO:0007669"/>
    <property type="project" value="TreeGrafter"/>
</dbReference>
<dbReference type="AlphaFoldDB" id="A0A5C3NQ42"/>
<gene>
    <name evidence="2" type="ORF">K466DRAFT_606623</name>
</gene>
<dbReference type="GO" id="GO:0004824">
    <property type="term" value="F:lysine-tRNA ligase activity"/>
    <property type="evidence" value="ECO:0007669"/>
    <property type="project" value="TreeGrafter"/>
</dbReference>
<dbReference type="STRING" id="1314778.A0A5C3NQ42"/>
<accession>A0A5C3NQ42</accession>
<protein>
    <submittedName>
        <fullName evidence="2">Class II aaRS and biotin synthetase</fullName>
    </submittedName>
</protein>
<evidence type="ECO:0000256" key="1">
    <source>
        <dbReference type="ARBA" id="ARBA00022741"/>
    </source>
</evidence>
<dbReference type="Proteomes" id="UP000308197">
    <property type="component" value="Unassembled WGS sequence"/>
</dbReference>
<keyword evidence="1" id="KW-0547">Nucleotide-binding</keyword>
<dbReference type="InterPro" id="IPR045864">
    <property type="entry name" value="aa-tRNA-synth_II/BPL/LPL"/>
</dbReference>
<proteinExistence type="predicted"/>
<dbReference type="GO" id="GO:0006430">
    <property type="term" value="P:lysyl-tRNA aminoacylation"/>
    <property type="evidence" value="ECO:0007669"/>
    <property type="project" value="TreeGrafter"/>
</dbReference>
<dbReference type="Gene3D" id="3.30.930.10">
    <property type="entry name" value="Bira Bifunctional Protein, Domain 2"/>
    <property type="match status" value="1"/>
</dbReference>
<dbReference type="SUPFAM" id="SSF55681">
    <property type="entry name" value="Class II aaRS and biotin synthetases"/>
    <property type="match status" value="1"/>
</dbReference>
<dbReference type="GO" id="GO:0000049">
    <property type="term" value="F:tRNA binding"/>
    <property type="evidence" value="ECO:0007669"/>
    <property type="project" value="TreeGrafter"/>
</dbReference>
<dbReference type="InParanoid" id="A0A5C3NQ42"/>